<dbReference type="RefSeq" id="WP_216963906.1">
    <property type="nucleotide sequence ID" value="NZ_JAHOPB010000001.1"/>
</dbReference>
<keyword evidence="1 5" id="KW-1003">Cell membrane</keyword>
<organism evidence="6 7">
    <name type="scientific">Reyranella humidisoli</name>
    <dbReference type="NCBI Taxonomy" id="2849149"/>
    <lineage>
        <taxon>Bacteria</taxon>
        <taxon>Pseudomonadati</taxon>
        <taxon>Pseudomonadota</taxon>
        <taxon>Alphaproteobacteria</taxon>
        <taxon>Hyphomicrobiales</taxon>
        <taxon>Reyranellaceae</taxon>
        <taxon>Reyranella</taxon>
    </lineage>
</organism>
<evidence type="ECO:0000256" key="4">
    <source>
        <dbReference type="ARBA" id="ARBA00023136"/>
    </source>
</evidence>
<dbReference type="EMBL" id="JAHOPB010000001">
    <property type="protein sequence ID" value="MBU8875167.1"/>
    <property type="molecule type" value="Genomic_DNA"/>
</dbReference>
<feature type="transmembrane region" description="Helical" evidence="5">
    <location>
        <begin position="60"/>
        <end position="77"/>
    </location>
</feature>
<dbReference type="PANTHER" id="PTHR36116:SF1">
    <property type="entry name" value="UPF0060 MEMBRANE PROTEIN YNFA"/>
    <property type="match status" value="1"/>
</dbReference>
<dbReference type="InterPro" id="IPR003844">
    <property type="entry name" value="UPF0060"/>
</dbReference>
<dbReference type="NCBIfam" id="NF002586">
    <property type="entry name" value="PRK02237.1"/>
    <property type="match status" value="1"/>
</dbReference>
<name>A0ABS6IKN8_9HYPH</name>
<evidence type="ECO:0000256" key="5">
    <source>
        <dbReference type="HAMAP-Rule" id="MF_00010"/>
    </source>
</evidence>
<sequence>MKSVLAYGAAAFLEIAGCFAFWAWLRLGASIWWLAPGIVALGLFAWLLTFIESDAAGRAYAAYGGIYIAATLVWLWAVEGTRPDRWDVTGALVCLIGAGIILFAPHRATG</sequence>
<dbReference type="HAMAP" id="MF_00010">
    <property type="entry name" value="UPF0060"/>
    <property type="match status" value="1"/>
</dbReference>
<protein>
    <submittedName>
        <fullName evidence="6">YnfA family protein</fullName>
    </submittedName>
</protein>
<keyword evidence="7" id="KW-1185">Reference proteome</keyword>
<keyword evidence="3 5" id="KW-1133">Transmembrane helix</keyword>
<feature type="transmembrane region" description="Helical" evidence="5">
    <location>
        <begin position="30"/>
        <end position="48"/>
    </location>
</feature>
<keyword evidence="4 5" id="KW-0472">Membrane</keyword>
<evidence type="ECO:0000313" key="7">
    <source>
        <dbReference type="Proteomes" id="UP000727907"/>
    </source>
</evidence>
<keyword evidence="2 5" id="KW-0812">Transmembrane</keyword>
<dbReference type="PANTHER" id="PTHR36116">
    <property type="entry name" value="UPF0060 MEMBRANE PROTEIN YNFA"/>
    <property type="match status" value="1"/>
</dbReference>
<evidence type="ECO:0000313" key="6">
    <source>
        <dbReference type="EMBL" id="MBU8875167.1"/>
    </source>
</evidence>
<accession>A0ABS6IKN8</accession>
<comment type="similarity">
    <text evidence="5">Belongs to the UPF0060 family.</text>
</comment>
<evidence type="ECO:0000256" key="1">
    <source>
        <dbReference type="ARBA" id="ARBA00022475"/>
    </source>
</evidence>
<evidence type="ECO:0000256" key="2">
    <source>
        <dbReference type="ARBA" id="ARBA00022692"/>
    </source>
</evidence>
<proteinExistence type="inferred from homology"/>
<gene>
    <name evidence="6" type="ORF">KQ910_15440</name>
</gene>
<reference evidence="6 7" key="1">
    <citation type="submission" date="2021-06" db="EMBL/GenBank/DDBJ databases">
        <authorList>
            <person name="Lee D.H."/>
        </authorList>
    </citation>
    <scope>NUCLEOTIDE SEQUENCE [LARGE SCALE GENOMIC DNA]</scope>
    <source>
        <strain evidence="6 7">MMS21-HV4-11</strain>
    </source>
</reference>
<comment type="caution">
    <text evidence="6">The sequence shown here is derived from an EMBL/GenBank/DDBJ whole genome shotgun (WGS) entry which is preliminary data.</text>
</comment>
<feature type="transmembrane region" description="Helical" evidence="5">
    <location>
        <begin position="89"/>
        <end position="105"/>
    </location>
</feature>
<comment type="subcellular location">
    <subcellularLocation>
        <location evidence="5">Cell membrane</location>
        <topology evidence="5">Multi-pass membrane protein</topology>
    </subcellularLocation>
</comment>
<dbReference type="Proteomes" id="UP000727907">
    <property type="component" value="Unassembled WGS sequence"/>
</dbReference>
<dbReference type="Pfam" id="PF02694">
    <property type="entry name" value="UPF0060"/>
    <property type="match status" value="1"/>
</dbReference>
<evidence type="ECO:0000256" key="3">
    <source>
        <dbReference type="ARBA" id="ARBA00022989"/>
    </source>
</evidence>